<keyword evidence="1" id="KW-0732">Signal</keyword>
<name>A0A2P6NT89_9EUKA</name>
<dbReference type="EMBL" id="MDYQ01000022">
    <property type="protein sequence ID" value="PRP87183.1"/>
    <property type="molecule type" value="Genomic_DNA"/>
</dbReference>
<evidence type="ECO:0000313" key="2">
    <source>
        <dbReference type="EMBL" id="PRP87183.1"/>
    </source>
</evidence>
<evidence type="ECO:0000256" key="1">
    <source>
        <dbReference type="SAM" id="SignalP"/>
    </source>
</evidence>
<feature type="signal peptide" evidence="1">
    <location>
        <begin position="1"/>
        <end position="17"/>
    </location>
</feature>
<evidence type="ECO:0000313" key="3">
    <source>
        <dbReference type="Proteomes" id="UP000241769"/>
    </source>
</evidence>
<sequence length="256" mass="28125">MRSIGFLFLTLVATYLADDFLLGPTNWTTIIEKDSSSGRRSLSDFRYIVLPGNYSDADITISNTYISNFSLIATGDVRFSNVNLTVAVNRSVIFERITFKDSKLTSTADLLTVSHCLSVGSTWSDTSTTETITSCDFADSILQMSPISSLSVSASHFTRETSQQDSVGYLCASGVLDMEGDGVEIALIHTARPVQLLGDTTNSVIVDEKKRYTAKEITEGLSLHTESSRDVKYVSKDKVDMIRMSKNNGKALIYED</sequence>
<comment type="caution">
    <text evidence="2">The sequence shown here is derived from an EMBL/GenBank/DDBJ whole genome shotgun (WGS) entry which is preliminary data.</text>
</comment>
<dbReference type="AlphaFoldDB" id="A0A2P6NT89"/>
<feature type="chain" id="PRO_5015146539" evidence="1">
    <location>
        <begin position="18"/>
        <end position="256"/>
    </location>
</feature>
<gene>
    <name evidence="2" type="ORF">PROFUN_01445</name>
</gene>
<dbReference type="Proteomes" id="UP000241769">
    <property type="component" value="Unassembled WGS sequence"/>
</dbReference>
<organism evidence="2 3">
    <name type="scientific">Planoprotostelium fungivorum</name>
    <dbReference type="NCBI Taxonomy" id="1890364"/>
    <lineage>
        <taxon>Eukaryota</taxon>
        <taxon>Amoebozoa</taxon>
        <taxon>Evosea</taxon>
        <taxon>Variosea</taxon>
        <taxon>Cavosteliida</taxon>
        <taxon>Cavosteliaceae</taxon>
        <taxon>Planoprotostelium</taxon>
    </lineage>
</organism>
<accession>A0A2P6NT89</accession>
<keyword evidence="3" id="KW-1185">Reference proteome</keyword>
<dbReference type="InParanoid" id="A0A2P6NT89"/>
<reference evidence="2 3" key="1">
    <citation type="journal article" date="2018" name="Genome Biol. Evol.">
        <title>Multiple Roots of Fruiting Body Formation in Amoebozoa.</title>
        <authorList>
            <person name="Hillmann F."/>
            <person name="Forbes G."/>
            <person name="Novohradska S."/>
            <person name="Ferling I."/>
            <person name="Riege K."/>
            <person name="Groth M."/>
            <person name="Westermann M."/>
            <person name="Marz M."/>
            <person name="Spaller T."/>
            <person name="Winckler T."/>
            <person name="Schaap P."/>
            <person name="Glockner G."/>
        </authorList>
    </citation>
    <scope>NUCLEOTIDE SEQUENCE [LARGE SCALE GENOMIC DNA]</scope>
    <source>
        <strain evidence="2 3">Jena</strain>
    </source>
</reference>
<proteinExistence type="predicted"/>
<protein>
    <submittedName>
        <fullName evidence="2">Uncharacterized protein</fullName>
    </submittedName>
</protein>